<feature type="region of interest" description="Disordered" evidence="1">
    <location>
        <begin position="411"/>
        <end position="456"/>
    </location>
</feature>
<keyword evidence="5" id="KW-1185">Reference proteome</keyword>
<protein>
    <recommendedName>
        <fullName evidence="3">Peptidase S1 domain-containing protein</fullName>
    </recommendedName>
</protein>
<dbReference type="OrthoDB" id="5619888at2"/>
<keyword evidence="2" id="KW-0732">Signal</keyword>
<dbReference type="Pfam" id="PF00089">
    <property type="entry name" value="Trypsin"/>
    <property type="match status" value="1"/>
</dbReference>
<dbReference type="EMBL" id="PSNW01000001">
    <property type="protein sequence ID" value="PPE75847.1"/>
    <property type="molecule type" value="Genomic_DNA"/>
</dbReference>
<dbReference type="Proteomes" id="UP000238220">
    <property type="component" value="Unassembled WGS sequence"/>
</dbReference>
<feature type="compositionally biased region" description="Gly residues" evidence="1">
    <location>
        <begin position="435"/>
        <end position="456"/>
    </location>
</feature>
<gene>
    <name evidence="4" type="ORF">C3942_02885</name>
</gene>
<evidence type="ECO:0000259" key="3">
    <source>
        <dbReference type="Pfam" id="PF00089"/>
    </source>
</evidence>
<dbReference type="InterPro" id="IPR009003">
    <property type="entry name" value="Peptidase_S1_PA"/>
</dbReference>
<feature type="signal peptide" evidence="2">
    <location>
        <begin position="1"/>
        <end position="18"/>
    </location>
</feature>
<evidence type="ECO:0000256" key="1">
    <source>
        <dbReference type="SAM" id="MobiDB-lite"/>
    </source>
</evidence>
<organism evidence="4 5">
    <name type="scientific">Solimonas fluminis</name>
    <dbReference type="NCBI Taxonomy" id="2086571"/>
    <lineage>
        <taxon>Bacteria</taxon>
        <taxon>Pseudomonadati</taxon>
        <taxon>Pseudomonadota</taxon>
        <taxon>Gammaproteobacteria</taxon>
        <taxon>Nevskiales</taxon>
        <taxon>Nevskiaceae</taxon>
        <taxon>Solimonas</taxon>
    </lineage>
</organism>
<evidence type="ECO:0000313" key="5">
    <source>
        <dbReference type="Proteomes" id="UP000238220"/>
    </source>
</evidence>
<feature type="chain" id="PRO_5015472491" description="Peptidase S1 domain-containing protein" evidence="2">
    <location>
        <begin position="19"/>
        <end position="479"/>
    </location>
</feature>
<dbReference type="RefSeq" id="WP_104228812.1">
    <property type="nucleotide sequence ID" value="NZ_PSNW01000001.1"/>
</dbReference>
<feature type="domain" description="Peptidase S1" evidence="3">
    <location>
        <begin position="214"/>
        <end position="403"/>
    </location>
</feature>
<proteinExistence type="predicted"/>
<name>A0A2S5TLM1_9GAMM</name>
<dbReference type="Gene3D" id="2.40.10.10">
    <property type="entry name" value="Trypsin-like serine proteases"/>
    <property type="match status" value="2"/>
</dbReference>
<comment type="caution">
    <text evidence="4">The sequence shown here is derived from an EMBL/GenBank/DDBJ whole genome shotgun (WGS) entry which is preliminary data.</text>
</comment>
<sequence length="479" mass="49620">MRLSAVCLALSLGFTSFAAPAALSLGDVPLQLLPAGLRMDTAEVLRSAPLSFATGVPMSLSEQDGAWDEPQPGTARWRLRLGSDGALNLSARLEQLQLPAGGEIWLSSADGRDVQGPFRGDGELLLPIVRDDEAVLEARMPAAGRDAFRLRVAEAFHGFRPLGSASLPAKGAIGDSQGNCHIDVACSDGNGWRDQIRSTVVYTRVNRLLVGSTLVTCSGAMVNNTAQNDRALVLTANHCGITSSTRMSDVTVYFNVQKSSCGSSADGPINQNIRGGLFLARDSESDFTLFELASRPPSSYGVHYSGWDARGGVAARSGVGIHHPGGDDKKISTYSSSLQSIENAQIDTFRVDGWQVRWARGVTEQGSSGSGLWNQDRRLVGTLSGGSSSCSNPGGSDIYARFERGWTANSASSGQLKAHLDPTGSGALTLDGKDAGGSPGAVGSTSGSGSGGGGGGGGAAGWPMLLAGLVLAALRRPTN</sequence>
<accession>A0A2S5TLM1</accession>
<dbReference type="InterPro" id="IPR001254">
    <property type="entry name" value="Trypsin_dom"/>
</dbReference>
<evidence type="ECO:0000313" key="4">
    <source>
        <dbReference type="EMBL" id="PPE75847.1"/>
    </source>
</evidence>
<dbReference type="GO" id="GO:0004252">
    <property type="term" value="F:serine-type endopeptidase activity"/>
    <property type="evidence" value="ECO:0007669"/>
    <property type="project" value="InterPro"/>
</dbReference>
<dbReference type="InterPro" id="IPR043504">
    <property type="entry name" value="Peptidase_S1_PA_chymotrypsin"/>
</dbReference>
<dbReference type="AlphaFoldDB" id="A0A2S5TLM1"/>
<dbReference type="PANTHER" id="PTHR36234">
    <property type="entry name" value="LYSYL ENDOPEPTIDASE"/>
    <property type="match status" value="1"/>
</dbReference>
<evidence type="ECO:0000256" key="2">
    <source>
        <dbReference type="SAM" id="SignalP"/>
    </source>
</evidence>
<dbReference type="SUPFAM" id="SSF50494">
    <property type="entry name" value="Trypsin-like serine proteases"/>
    <property type="match status" value="1"/>
</dbReference>
<dbReference type="PANTHER" id="PTHR36234:SF5">
    <property type="entry name" value="LYSYL ENDOPEPTIDASE"/>
    <property type="match status" value="1"/>
</dbReference>
<dbReference type="GO" id="GO:0006508">
    <property type="term" value="P:proteolysis"/>
    <property type="evidence" value="ECO:0007669"/>
    <property type="project" value="InterPro"/>
</dbReference>
<reference evidence="4 5" key="1">
    <citation type="submission" date="2018-02" db="EMBL/GenBank/DDBJ databases">
        <title>Genome sequencing of Solimonas sp. HR-BB.</title>
        <authorList>
            <person name="Lee Y."/>
            <person name="Jeon C.O."/>
        </authorList>
    </citation>
    <scope>NUCLEOTIDE SEQUENCE [LARGE SCALE GENOMIC DNA]</scope>
    <source>
        <strain evidence="4 5">HR-BB</strain>
    </source>
</reference>